<organism evidence="1 2">
    <name type="scientific">Agromyces mediolanus</name>
    <name type="common">Corynebacterium mediolanum</name>
    <dbReference type="NCBI Taxonomy" id="41986"/>
    <lineage>
        <taxon>Bacteria</taxon>
        <taxon>Bacillati</taxon>
        <taxon>Actinomycetota</taxon>
        <taxon>Actinomycetes</taxon>
        <taxon>Micrococcales</taxon>
        <taxon>Microbacteriaceae</taxon>
        <taxon>Agromyces</taxon>
    </lineage>
</organism>
<dbReference type="RefSeq" id="WP_189083469.1">
    <property type="nucleotide sequence ID" value="NZ_BMRJ01000001.1"/>
</dbReference>
<evidence type="ECO:0008006" key="3">
    <source>
        <dbReference type="Google" id="ProtNLM"/>
    </source>
</evidence>
<evidence type="ECO:0000313" key="1">
    <source>
        <dbReference type="EMBL" id="GGR13209.1"/>
    </source>
</evidence>
<reference evidence="1" key="1">
    <citation type="journal article" date="2014" name="Int. J. Syst. Evol. Microbiol.">
        <title>Complete genome sequence of Corynebacterium casei LMG S-19264T (=DSM 44701T), isolated from a smear-ripened cheese.</title>
        <authorList>
            <consortium name="US DOE Joint Genome Institute (JGI-PGF)"/>
            <person name="Walter F."/>
            <person name="Albersmeier A."/>
            <person name="Kalinowski J."/>
            <person name="Ruckert C."/>
        </authorList>
    </citation>
    <scope>NUCLEOTIDE SEQUENCE</scope>
    <source>
        <strain evidence="1">JCM 3346</strain>
    </source>
</reference>
<evidence type="ECO:0000313" key="2">
    <source>
        <dbReference type="Proteomes" id="UP000610303"/>
    </source>
</evidence>
<protein>
    <recommendedName>
        <fullName evidence="3">Cyanophycinase</fullName>
    </recommendedName>
</protein>
<reference evidence="1" key="2">
    <citation type="submission" date="2020-09" db="EMBL/GenBank/DDBJ databases">
        <authorList>
            <person name="Sun Q."/>
            <person name="Ohkuma M."/>
        </authorList>
    </citation>
    <scope>NUCLEOTIDE SEQUENCE</scope>
    <source>
        <strain evidence="1">JCM 3346</strain>
    </source>
</reference>
<dbReference type="Gene3D" id="3.40.50.880">
    <property type="match status" value="1"/>
</dbReference>
<dbReference type="SUPFAM" id="SSF52317">
    <property type="entry name" value="Class I glutamine amidotransferase-like"/>
    <property type="match status" value="1"/>
</dbReference>
<dbReference type="CDD" id="cd03145">
    <property type="entry name" value="GAT1_cyanophycinase"/>
    <property type="match status" value="1"/>
</dbReference>
<comment type="caution">
    <text evidence="1">The sequence shown here is derived from an EMBL/GenBank/DDBJ whole genome shotgun (WGS) entry which is preliminary data.</text>
</comment>
<name>A0A918F6P7_AGRME</name>
<dbReference type="PANTHER" id="PTHR36175">
    <property type="entry name" value="CYANOPHYCINASE"/>
    <property type="match status" value="1"/>
</dbReference>
<accession>A0A918F6P7</accession>
<proteinExistence type="predicted"/>
<keyword evidence="2" id="KW-1185">Reference proteome</keyword>
<dbReference type="PANTHER" id="PTHR36175:SF1">
    <property type="entry name" value="CYANOPHYCINASE"/>
    <property type="match status" value="1"/>
</dbReference>
<gene>
    <name evidence="1" type="ORF">GCM10010196_02180</name>
</gene>
<dbReference type="AlphaFoldDB" id="A0A918F6P7"/>
<sequence>MTATHDADRGTLVLIGGALDEHPGILDRIVQLAASASPAPGRPPRIAILTTASEPARSADDEATNDPGVEHDAADGRYYAALFARHGAEGVPIPVGVAAAPRFPGQRYLAEHAERAELAALVDSCDGVFLGGGDQTHYVLALHRSTGAAALAGEPPFGERRDTRVLTAIRGVLARGGVVAGTSAGLAVQQGAGMVSGGGVHESWRLGASAGYADDERLRYVPAGGLGLFSEALLDSHFAEWGRLPRAIRLARALGRESLVGVDEHTALVYDRATRRGEVIGERGVHLVDVAESEETDAHTPGDAVAGVRWSRLLRGDAVDFGAGRVERAGAVLLGLGEAAAPEPSDDAWAADGSRALLRLATQLLASGARTAHGDTAESEPRYRTTLRRDERTVWTADGGFGELLVSIAPAPHADELIPAAVPITTAVPTTTEEGAPCPHP</sequence>
<dbReference type="Proteomes" id="UP000610303">
    <property type="component" value="Unassembled WGS sequence"/>
</dbReference>
<dbReference type="InterPro" id="IPR029062">
    <property type="entry name" value="Class_I_gatase-like"/>
</dbReference>
<dbReference type="EMBL" id="BMRJ01000001">
    <property type="protein sequence ID" value="GGR13209.1"/>
    <property type="molecule type" value="Genomic_DNA"/>
</dbReference>